<gene>
    <name evidence="2" type="ORF">CYPRO_0674</name>
</gene>
<dbReference type="InterPro" id="IPR013783">
    <property type="entry name" value="Ig-like_fold"/>
</dbReference>
<dbReference type="PANTHER" id="PTHR24099:SF11">
    <property type="entry name" value="FIBRONECTIN TYPE III DOMAIN-CONTAINING 3BA-RELATED"/>
    <property type="match status" value="1"/>
</dbReference>
<dbReference type="InterPro" id="IPR026444">
    <property type="entry name" value="Secre_tail"/>
</dbReference>
<dbReference type="InterPro" id="IPR003961">
    <property type="entry name" value="FN3_dom"/>
</dbReference>
<sequence>MNNFFSDELSSRSFVFKVMMTLFLLISLTDNLLSQNSEVRVFDGPSTSHSPVDKNNSIGDRIEYWNNLYSNEKSDYLNIIKERTLYIKHFTKNQYVLSIGAAIIDFVELTLMEGVETMVVEDLLTLQTRFYDAILDEKLIKSEVNSEGFLQYTVLVRPNATQWWTGTVTRSTIGNFSYNVAHGNSIGGISAGRNSVNYRSRSWVFFNISSIPNNATVVNAELDFFLTDAGNSSHRINIGQMDINTFNSLNGPEAIYNYIGSVPTFINNWNGMTPTAPAVRQVSYTTSGRNYLQNSITSGNIHGISIRPASDTIMQRGQFRGWDCCGNSAEPWLRITYTLPNPTPPPPTLVSPTNGASNVPVNTTLSWNSSSGATSYQLQVATSSSFTSSSLVVNQSNITSTSRNVNLNQGTTYYWRVRATNNSGSSDWSATRTFTTICNTPSLPVLVSPSNGATITVTNPTLSWNSSSGATHYELQVATNSSFSASSIVFNQGVSGTSRTINLEPDITYFWRVRAVNSCGVSNWSARSFTIQLPPSTINVTVRNIDNTPKQGAIVVRFNSNWQPVQERITNASGVASFTGLPANQIFHFQVYNPTDHVTENEFWGQVANINSGVSQTISVPFTRRAPYSGGISYSSQNLQSGEEVTITVGVANPENISKNTRVRIQIARGTRTNVIHTEMKTLTLSPSSNNILNYTYTPAEPGDYFVRAHFTQANYENMGWVTTDSWSWPDEVSFTVQPPPTSNIGVTIRNFDNAPKPFAKVVMYNAEWQELEEKEADSQGIALFTQVPANQIFHFEGYNPTPHHSGNEFWGAVTNVNSGQSQNIPVDLVRKAPFSRTYSLSTTNLNVGESISIGIVVVNGESFPVNTRVRLQIAKDSPSNIVHTQSSSFSAPPLQENALNFNFTPQGAGEYYIRAWLTEAYYDGWKLTDTWAWPEDPAFTVNALEGNLEIVVKDANNNNTEGVDLVIYENTTSGLVNLNQDRTTNQNGVAFWESLDATKIYTFDVFKSTPVIAGLKEYWGSLNQISISPNTSNHRQFNRNASFSEGVLITNENGHIANSFFGGEVVNVDVRVRNRSDFTQDTRVVFQVATDTLATTPTQITSNFKSIEANSYEYIRFSFFAPNTGGTYYVRPYKTEVSNISNEITLTDTWYWVEGFDVTSTSELYISSVVPQTTVTLSPGSSQLYTITVRDDNQNAVSGVTVQVDDQIAGLNTSAGPTDSNGRTTYIVEIPFDFVAGQYSLEFFLYNSENTIIRNINVDSDVQIDAVIVTVDGIDIGAMIAESGTYERESNYLEVEIEELINSNRVEIIPYSWNGDIRDTVQHVDSLKTLLLAAYEIASINNAKLIVTGHSWGTLLSYVAMAQLRENIFVDLYITLSSPLGTYFAHPLLTDLEFVIHGTTYSWLNELNFSNCYNCVPNINRFINYWAYRDAISGPLGEGWDLRAEDVVVDSYLNPVGIYLSRLSLNIINNIRWHKYTSLRPTNFGNNLRNAVYFEIMSLIDNTPPPPQPVVLNEIVIPDNITIGDNFNIQIDAKNIGGLATYGSISVSFPGLSNLDGIQISSNTTNPSYVSTYNEGDLIWRYDGEQIPADYLLIEYGDPAWDMNHEQTLALEITPQVAGEYVIDVRVNMGNQSTGAYYNNPIESEYYDQQGWSVIRYIVVVLPDDDEIPLITINPVILDYEQVEIGNFSEQVLTITNTSTNNSTLSGTLEIEGGYFTITSGDYSFNLTSGQYSQVTVQYAPIGSEAVHTGMLSISHNAPNRESPFDVILVGDAVEALEVVDMILSIGSIDFGNIIVNECENKSLLITNSTNSTSQLNGSLILNESDQYSILTGGQPFNISPGQDRLVEIEFCAPSELGNMNAMLRIVHNAGNIDSPIDIPLTANVVSDLSMVDFALNVNVFDTASNSQNLIIGTAYDATNGLDPQYDQPAPPSPPDGAFDARIRTSNGSFFSFFQPTTQEQTTWNIRFEPASNAGPISLSWNPDELPSEGSFSLTDIIDGNFVSINMRSVNEFTIPYDFINELRLTHSVIHSHSRSYTSGWALVGMPVVMQHNSYSDIFNHAMPGSFFGYEGSYIGQSVFLPGNGYWINLTDDEDVIFSGSIIDHIELDLNENWNLISGTSESTPVSGIQDPDNIIVPGTIYYYDGAYVEATVIEPGLGYWVLANDSGVVVLGVSGQNLAGMGRPAGSINEIPKGFSKIEISDGQRTLIPLYFGAELSDGESLMGYALPPIPPAGSPDARFEGNKRLSESELVHVKLQQGSIPMVLNLIAHDHNVVFTVRQISGSVQLDESLIESHRTLQILPNTEILEIRLNHEDSTVELPKVLTLMQNYPNPFNPSTQIEFGLPQGSDVRLEIFNISGQRVAQLVNGYREAGWHSISFDASNLSSGLYLYRIQAGNFSETKKMMLVK</sequence>
<name>A0A345UHK6_9BACT</name>
<dbReference type="Gene3D" id="2.60.40.4070">
    <property type="match status" value="1"/>
</dbReference>
<evidence type="ECO:0000313" key="2">
    <source>
        <dbReference type="EMBL" id="AXI99957.1"/>
    </source>
</evidence>
<dbReference type="SMART" id="SM00060">
    <property type="entry name" value="FN3"/>
    <property type="match status" value="2"/>
</dbReference>
<dbReference type="NCBIfam" id="TIGR04183">
    <property type="entry name" value="Por_Secre_tail"/>
    <property type="match status" value="1"/>
</dbReference>
<dbReference type="SUPFAM" id="SSF49373">
    <property type="entry name" value="Invasin/intimin cell-adhesion fragments"/>
    <property type="match status" value="1"/>
</dbReference>
<dbReference type="Pfam" id="PF25788">
    <property type="entry name" value="Ig_Rha78A_N"/>
    <property type="match status" value="1"/>
</dbReference>
<dbReference type="InterPro" id="IPR029058">
    <property type="entry name" value="AB_hydrolase_fold"/>
</dbReference>
<reference evidence="2 3" key="1">
    <citation type="submission" date="2018-03" db="EMBL/GenBank/DDBJ databases">
        <title>Phenotypic and genomic properties of Cyclonatronum proteinivorum gen. nov., sp. nov., a haloalkaliphilic bacteroidete from soda lakes possessing Na+-translocating rhodopsin.</title>
        <authorList>
            <person name="Toshchakov S.V."/>
            <person name="Korzhenkov A."/>
            <person name="Samarov N.I."/>
            <person name="Kublanov I.V."/>
            <person name="Muntyan M.S."/>
            <person name="Sorokin D.Y."/>
        </authorList>
    </citation>
    <scope>NUCLEOTIDE SEQUENCE [LARGE SCALE GENOMIC DNA]</scope>
    <source>
        <strain evidence="2 3">Omega</strain>
    </source>
</reference>
<dbReference type="NCBIfam" id="NF012200">
    <property type="entry name" value="choice_anch_D"/>
    <property type="match status" value="2"/>
</dbReference>
<feature type="domain" description="Fibronectin type-III" evidence="1">
    <location>
        <begin position="343"/>
        <end position="439"/>
    </location>
</feature>
<dbReference type="InterPro" id="IPR036116">
    <property type="entry name" value="FN3_sf"/>
</dbReference>
<organism evidence="2 3">
    <name type="scientific">Cyclonatronum proteinivorum</name>
    <dbReference type="NCBI Taxonomy" id="1457365"/>
    <lineage>
        <taxon>Bacteria</taxon>
        <taxon>Pseudomonadati</taxon>
        <taxon>Balneolota</taxon>
        <taxon>Balneolia</taxon>
        <taxon>Balneolales</taxon>
        <taxon>Cyclonatronaceae</taxon>
        <taxon>Cyclonatronum</taxon>
    </lineage>
</organism>
<dbReference type="RefSeq" id="WP_114983277.1">
    <property type="nucleotide sequence ID" value="NZ_CP027806.1"/>
</dbReference>
<evidence type="ECO:0000259" key="1">
    <source>
        <dbReference type="PROSITE" id="PS50853"/>
    </source>
</evidence>
<dbReference type="Gene3D" id="3.40.50.1820">
    <property type="entry name" value="alpha/beta hydrolase"/>
    <property type="match status" value="1"/>
</dbReference>
<dbReference type="SUPFAM" id="SSF53474">
    <property type="entry name" value="alpha/beta-Hydrolases"/>
    <property type="match status" value="1"/>
</dbReference>
<dbReference type="PANTHER" id="PTHR24099">
    <property type="entry name" value="E3 UBIQUITIN-PROTEIN LIGASE TRIM36-RELATED"/>
    <property type="match status" value="1"/>
</dbReference>
<dbReference type="SUPFAM" id="SSF49265">
    <property type="entry name" value="Fibronectin type III"/>
    <property type="match status" value="1"/>
</dbReference>
<protein>
    <submittedName>
        <fullName evidence="2">Por secretion system C-terminal sorting domain-containing protein</fullName>
    </submittedName>
</protein>
<dbReference type="KEGG" id="cprv:CYPRO_0674"/>
<dbReference type="CDD" id="cd00063">
    <property type="entry name" value="FN3"/>
    <property type="match status" value="2"/>
</dbReference>
<dbReference type="EMBL" id="CP027806">
    <property type="protein sequence ID" value="AXI99957.1"/>
    <property type="molecule type" value="Genomic_DNA"/>
</dbReference>
<dbReference type="InterPro" id="IPR008964">
    <property type="entry name" value="Invasin/intimin_cell_adhesion"/>
</dbReference>
<dbReference type="InterPro" id="IPR050617">
    <property type="entry name" value="E3_ligase_FN3/SPRY"/>
</dbReference>
<keyword evidence="3" id="KW-1185">Reference proteome</keyword>
<accession>A0A345UHK6</accession>
<dbReference type="Pfam" id="PF18962">
    <property type="entry name" value="Por_Secre_tail"/>
    <property type="match status" value="1"/>
</dbReference>
<proteinExistence type="predicted"/>
<dbReference type="Proteomes" id="UP000254808">
    <property type="component" value="Chromosome"/>
</dbReference>
<dbReference type="Gene3D" id="2.60.40.10">
    <property type="entry name" value="Immunoglobulins"/>
    <property type="match status" value="4"/>
</dbReference>
<evidence type="ECO:0000313" key="3">
    <source>
        <dbReference type="Proteomes" id="UP000254808"/>
    </source>
</evidence>
<feature type="domain" description="Fibronectin type-III" evidence="1">
    <location>
        <begin position="440"/>
        <end position="536"/>
    </location>
</feature>
<dbReference type="PROSITE" id="PS50853">
    <property type="entry name" value="FN3"/>
    <property type="match status" value="2"/>
</dbReference>
<dbReference type="OrthoDB" id="1522095at2"/>